<dbReference type="AlphaFoldDB" id="A9NXT6"/>
<feature type="signal peptide" evidence="16">
    <location>
        <begin position="1"/>
        <end position="19"/>
    </location>
</feature>
<dbReference type="GO" id="GO:0006952">
    <property type="term" value="P:defense response"/>
    <property type="evidence" value="ECO:0007669"/>
    <property type="project" value="UniProtKB-KW"/>
</dbReference>
<evidence type="ECO:0000256" key="7">
    <source>
        <dbReference type="ARBA" id="ARBA00022801"/>
    </source>
</evidence>
<dbReference type="PROSITE" id="PS00587">
    <property type="entry name" value="GLYCOSYL_HYDROL_F17"/>
    <property type="match status" value="1"/>
</dbReference>
<keyword evidence="11" id="KW-0325">Glycoprotein</keyword>
<dbReference type="InterPro" id="IPR000490">
    <property type="entry name" value="Glyco_hydro_17"/>
</dbReference>
<dbReference type="GO" id="GO:0005975">
    <property type="term" value="P:carbohydrate metabolic process"/>
    <property type="evidence" value="ECO:0007669"/>
    <property type="project" value="InterPro"/>
</dbReference>
<keyword evidence="9" id="KW-0472">Membrane</keyword>
<evidence type="ECO:0000259" key="17">
    <source>
        <dbReference type="SMART" id="SM00768"/>
    </source>
</evidence>
<evidence type="ECO:0000256" key="13">
    <source>
        <dbReference type="ARBA" id="ARBA00023295"/>
    </source>
</evidence>
<keyword evidence="12" id="KW-0449">Lipoprotein</keyword>
<evidence type="ECO:0000256" key="3">
    <source>
        <dbReference type="ARBA" id="ARBA00008773"/>
    </source>
</evidence>
<dbReference type="PANTHER" id="PTHR32227">
    <property type="entry name" value="GLUCAN ENDO-1,3-BETA-GLUCOSIDASE BG1-RELATED-RELATED"/>
    <property type="match status" value="1"/>
</dbReference>
<dbReference type="Gene3D" id="1.20.58.1040">
    <property type="match status" value="1"/>
</dbReference>
<dbReference type="InterPro" id="IPR017853">
    <property type="entry name" value="GH"/>
</dbReference>
<evidence type="ECO:0000256" key="4">
    <source>
        <dbReference type="ARBA" id="ARBA00012780"/>
    </source>
</evidence>
<keyword evidence="13 15" id="KW-0326">Glycosidase</keyword>
<feature type="domain" description="X8" evidence="17">
    <location>
        <begin position="357"/>
        <end position="442"/>
    </location>
</feature>
<dbReference type="InterPro" id="IPR044965">
    <property type="entry name" value="Glyco_hydro_17_plant"/>
</dbReference>
<dbReference type="CAZy" id="CBM43">
    <property type="family name" value="Carbohydrate-Binding Module Family 43"/>
</dbReference>
<evidence type="ECO:0000256" key="6">
    <source>
        <dbReference type="ARBA" id="ARBA00022729"/>
    </source>
</evidence>
<sequence length="477" mass="51953">MVFLFWVLVMFVLVGWVQGLGVNWGTMATHPLSPDIVVQMLKDNGITKVKLFDAEEHTMKALANTGIQVMVGIPNDQLQMIATSTKDAANWVETNVTEFNLDGSVDIRFVAVGNEPFLESYNGTFIQYTFPALQNIQNALNKAGLSNIKATVPLNADVYEGVVPSEGQFRTDINDLMIQICQFLASNGAPFTVNIYPFLSLYSNENFPVDFAFFDGTGQPLIDGNVQYTNVFDAALDTLFWALKKSGFPNLPVLVGEVGWPTDGDKHGNINFAQRFNQGLLKNIMSGLGTPMRFKAAETYLFSLVDEDAKSIAPGNFERHWGIFQYDGTPKYALDLSGQAQNKALVSAKGVKYLPRRWCVINLSASSTALTQLSDSITYACTHGDCTSLGYGSSCNSLNYQGNASYAFNAYYQANNQQNGDCVFSGLAVVTQTDPSQGACKFEIQIAVSATSKAMNSCIYSLISVAGVAAVVLLSFL</sequence>
<dbReference type="EMBL" id="EF086162">
    <property type="protein sequence ID" value="ABK25447.1"/>
    <property type="molecule type" value="mRNA"/>
</dbReference>
<keyword evidence="7 15" id="KW-0378">Hydrolase</keyword>
<evidence type="ECO:0000256" key="14">
    <source>
        <dbReference type="RuleBase" id="RU004335"/>
    </source>
</evidence>
<feature type="chain" id="PRO_5002741823" description="glucan endo-1,3-beta-D-glucosidase" evidence="16">
    <location>
        <begin position="20"/>
        <end position="477"/>
    </location>
</feature>
<comment type="similarity">
    <text evidence="3 14">Belongs to the glycosyl hydrolase 17 family.</text>
</comment>
<dbReference type="GO" id="GO:0005886">
    <property type="term" value="C:plasma membrane"/>
    <property type="evidence" value="ECO:0007669"/>
    <property type="project" value="UniProtKB-SubCell"/>
</dbReference>
<keyword evidence="6 16" id="KW-0732">Signal</keyword>
<evidence type="ECO:0000313" key="18">
    <source>
        <dbReference type="EMBL" id="ABK25447.1"/>
    </source>
</evidence>
<comment type="subcellular location">
    <subcellularLocation>
        <location evidence="2">Cell membrane</location>
        <topology evidence="2">Lipid-anchor</topology>
        <topology evidence="2">GPI-anchor</topology>
    </subcellularLocation>
</comment>
<dbReference type="GO" id="GO:0042973">
    <property type="term" value="F:glucan endo-1,3-beta-D-glucosidase activity"/>
    <property type="evidence" value="ECO:0007669"/>
    <property type="project" value="UniProtKB-EC"/>
</dbReference>
<proteinExistence type="evidence at transcript level"/>
<dbReference type="Pfam" id="PF07983">
    <property type="entry name" value="X8"/>
    <property type="match status" value="1"/>
</dbReference>
<dbReference type="FunFam" id="3.20.20.80:FF:000008">
    <property type="entry name" value="Glucan endo-1,3-beta-glucosidase 5"/>
    <property type="match status" value="1"/>
</dbReference>
<reference evidence="18" key="1">
    <citation type="journal article" date="2008" name="BMC Genomics">
        <title>A conifer genomics resource of 200,000 spruce (Picea spp.) ESTs and 6,464 high-quality, sequence-finished full-length cDNAs for Sitka spruce (Picea sitchensis).</title>
        <authorList>
            <person name="Ralph S.G."/>
            <person name="Chun H.J."/>
            <person name="Kolosova N."/>
            <person name="Cooper D."/>
            <person name="Oddy C."/>
            <person name="Ritland C.E."/>
            <person name="Kirkpatrick R."/>
            <person name="Moore R."/>
            <person name="Barber S."/>
            <person name="Holt R.A."/>
            <person name="Jones S.J."/>
            <person name="Marra M.A."/>
            <person name="Douglas C.J."/>
            <person name="Ritland K."/>
            <person name="Bohlmann J."/>
        </authorList>
    </citation>
    <scope>NUCLEOTIDE SEQUENCE</scope>
    <source>
        <tissue evidence="18">Green portion of the leader tissue</tissue>
    </source>
</reference>
<evidence type="ECO:0000256" key="15">
    <source>
        <dbReference type="RuleBase" id="RU004336"/>
    </source>
</evidence>
<evidence type="ECO:0000256" key="12">
    <source>
        <dbReference type="ARBA" id="ARBA00023288"/>
    </source>
</evidence>
<dbReference type="SMART" id="SM00768">
    <property type="entry name" value="X8"/>
    <property type="match status" value="1"/>
</dbReference>
<dbReference type="SUPFAM" id="SSF51445">
    <property type="entry name" value="(Trans)glycosidases"/>
    <property type="match status" value="1"/>
</dbReference>
<dbReference type="FunFam" id="1.20.58.1040:FF:000002">
    <property type="entry name" value="Glucan endo-1,3-beta-glucosidase 8"/>
    <property type="match status" value="1"/>
</dbReference>
<protein>
    <recommendedName>
        <fullName evidence="4">glucan endo-1,3-beta-D-glucosidase</fullName>
        <ecNumber evidence="4">3.2.1.39</ecNumber>
    </recommendedName>
</protein>
<accession>A9NXT6</accession>
<evidence type="ECO:0000256" key="5">
    <source>
        <dbReference type="ARBA" id="ARBA00022475"/>
    </source>
</evidence>
<dbReference type="Gene3D" id="3.20.20.80">
    <property type="entry name" value="Glycosidases"/>
    <property type="match status" value="1"/>
</dbReference>
<organism evidence="18">
    <name type="scientific">Picea sitchensis</name>
    <name type="common">Sitka spruce</name>
    <name type="synonym">Pinus sitchensis</name>
    <dbReference type="NCBI Taxonomy" id="3332"/>
    <lineage>
        <taxon>Eukaryota</taxon>
        <taxon>Viridiplantae</taxon>
        <taxon>Streptophyta</taxon>
        <taxon>Embryophyta</taxon>
        <taxon>Tracheophyta</taxon>
        <taxon>Spermatophyta</taxon>
        <taxon>Pinopsida</taxon>
        <taxon>Pinidae</taxon>
        <taxon>Conifers I</taxon>
        <taxon>Pinales</taxon>
        <taxon>Pinaceae</taxon>
        <taxon>Picea</taxon>
    </lineage>
</organism>
<dbReference type="InterPro" id="IPR012946">
    <property type="entry name" value="X8"/>
</dbReference>
<evidence type="ECO:0000256" key="11">
    <source>
        <dbReference type="ARBA" id="ARBA00023180"/>
    </source>
</evidence>
<evidence type="ECO:0000256" key="2">
    <source>
        <dbReference type="ARBA" id="ARBA00004609"/>
    </source>
</evidence>
<dbReference type="CAZy" id="GH17">
    <property type="family name" value="Glycoside Hydrolase Family 17"/>
</dbReference>
<comment type="catalytic activity">
    <reaction evidence="1">
        <text>Hydrolysis of (1-&gt;3)-beta-D-glucosidic linkages in (1-&gt;3)-beta-D-glucans.</text>
        <dbReference type="EC" id="3.2.1.39"/>
    </reaction>
</comment>
<evidence type="ECO:0000256" key="8">
    <source>
        <dbReference type="ARBA" id="ARBA00022821"/>
    </source>
</evidence>
<name>A9NXT6_PICSI</name>
<evidence type="ECO:0000256" key="10">
    <source>
        <dbReference type="ARBA" id="ARBA00023157"/>
    </source>
</evidence>
<evidence type="ECO:0000256" key="1">
    <source>
        <dbReference type="ARBA" id="ARBA00000382"/>
    </source>
</evidence>
<evidence type="ECO:0000256" key="9">
    <source>
        <dbReference type="ARBA" id="ARBA00023136"/>
    </source>
</evidence>
<dbReference type="EC" id="3.2.1.39" evidence="4"/>
<dbReference type="Pfam" id="PF00332">
    <property type="entry name" value="Glyco_hydro_17"/>
    <property type="match status" value="1"/>
</dbReference>
<evidence type="ECO:0000256" key="16">
    <source>
        <dbReference type="SAM" id="SignalP"/>
    </source>
</evidence>
<keyword evidence="10" id="KW-1015">Disulfide bond</keyword>
<keyword evidence="8" id="KW-0611">Plant defense</keyword>
<keyword evidence="5" id="KW-1003">Cell membrane</keyword>